<evidence type="ECO:0000256" key="8">
    <source>
        <dbReference type="ARBA" id="ARBA00023004"/>
    </source>
</evidence>
<keyword evidence="6" id="KW-0274">FAD</keyword>
<proteinExistence type="inferred from homology"/>
<comment type="cofactor">
    <cofactor evidence="1">
        <name>FAD</name>
        <dbReference type="ChEBI" id="CHEBI:57692"/>
    </cofactor>
</comment>
<dbReference type="PRINTS" id="PR00469">
    <property type="entry name" value="PNDRDTASEII"/>
</dbReference>
<keyword evidence="8" id="KW-0408">Iron</keyword>
<evidence type="ECO:0000256" key="4">
    <source>
        <dbReference type="ARBA" id="ARBA00022714"/>
    </source>
</evidence>
<gene>
    <name evidence="11" type="ORF">PHYEVI_LOCUS1056</name>
</gene>
<evidence type="ECO:0000256" key="1">
    <source>
        <dbReference type="ARBA" id="ARBA00001974"/>
    </source>
</evidence>
<dbReference type="Proteomes" id="UP001153712">
    <property type="component" value="Chromosome 1"/>
</dbReference>
<dbReference type="InterPro" id="IPR036188">
    <property type="entry name" value="FAD/NAD-bd_sf"/>
</dbReference>
<dbReference type="EMBL" id="OU900094">
    <property type="protein sequence ID" value="CAG9854595.1"/>
    <property type="molecule type" value="Genomic_DNA"/>
</dbReference>
<accession>A0A9N9TFW8</accession>
<dbReference type="PROSITE" id="PS51296">
    <property type="entry name" value="RIESKE"/>
    <property type="match status" value="1"/>
</dbReference>
<dbReference type="Gene3D" id="3.50.50.60">
    <property type="entry name" value="FAD/NAD(P)-binding domain"/>
    <property type="match status" value="2"/>
</dbReference>
<dbReference type="OrthoDB" id="432169at2759"/>
<dbReference type="Pfam" id="PF07992">
    <property type="entry name" value="Pyr_redox_2"/>
    <property type="match status" value="1"/>
</dbReference>
<dbReference type="AlphaFoldDB" id="A0A9N9TFW8"/>
<dbReference type="SUPFAM" id="SSF55424">
    <property type="entry name" value="FAD/NAD-linked reductases, dimerisation (C-terminal) domain"/>
    <property type="match status" value="1"/>
</dbReference>
<keyword evidence="9" id="KW-0411">Iron-sulfur</keyword>
<evidence type="ECO:0000256" key="7">
    <source>
        <dbReference type="ARBA" id="ARBA00023002"/>
    </source>
</evidence>
<dbReference type="GO" id="GO:0051537">
    <property type="term" value="F:2 iron, 2 sulfur cluster binding"/>
    <property type="evidence" value="ECO:0007669"/>
    <property type="project" value="UniProtKB-KW"/>
</dbReference>
<sequence length="557" mass="61945">MIKYITQQYIKPFLSIFRRLLKIKMACSTEDYIEEVICETSDILENHPKTFKLGEGEILLIKQNNVISALGSRCTHYGGPLVNGALGNGRIRCPWHGACFDLTTGDIEDFPGRLDSLPCYKVTVDGENVKVRASIADLRHNKRKKNMVKRNRVSNDSVVVIGGGPAAAVCVETLRQELYDGRITMICQEKYLPYDRTKCTKQMDFTICDGQLRNGPFYHSHDIDIMKSVEAVSVNTKTKTVKLSNNKTLQYTKLFIATGNSPKRIAVKGEDLKNIFLLRNYDHSKILYSALSKDKRMVVIGGGFIGMEVADFCADKVKKITLVMRYDKPLKYVFGNEIGGVLMKLFTKKGIEFVPNVNVVNFIGCDKVESVNLSDGSSLPADLVVIGVGVEPNSAFLENSGIHLKSDGTIITNSRLETNVPNVFAGGDVACAPIWSHNNEKASVGHFALAHYHGRIAGLNIAGKETELRSIPFFWTKMAGYSIRYCGFGNFDHIVDAAGSYEEMKFLFIYLKNEKVVAMSSCNMDPYVSKFAELVQQGKHLTRADVCPCDGILKWAS</sequence>
<dbReference type="GO" id="GO:0046872">
    <property type="term" value="F:metal ion binding"/>
    <property type="evidence" value="ECO:0007669"/>
    <property type="project" value="UniProtKB-KW"/>
</dbReference>
<dbReference type="FunFam" id="2.102.10.10:FF:000003">
    <property type="entry name" value="apoptosis-inducing factor 3 isoform X2"/>
    <property type="match status" value="1"/>
</dbReference>
<dbReference type="CDD" id="cd03478">
    <property type="entry name" value="Rieske_AIFL_N"/>
    <property type="match status" value="1"/>
</dbReference>
<name>A0A9N9TFW8_PHYSR</name>
<keyword evidence="3" id="KW-0285">Flavoprotein</keyword>
<dbReference type="InterPro" id="IPR050446">
    <property type="entry name" value="FAD-oxidoreductase/Apoptosis"/>
</dbReference>
<dbReference type="GO" id="GO:0005737">
    <property type="term" value="C:cytoplasm"/>
    <property type="evidence" value="ECO:0007669"/>
    <property type="project" value="TreeGrafter"/>
</dbReference>
<dbReference type="Gene3D" id="2.102.10.10">
    <property type="entry name" value="Rieske [2Fe-2S] iron-sulphur domain"/>
    <property type="match status" value="1"/>
</dbReference>
<dbReference type="InterPro" id="IPR016156">
    <property type="entry name" value="FAD/NAD-linked_Rdtase_dimer_sf"/>
</dbReference>
<keyword evidence="12" id="KW-1185">Reference proteome</keyword>
<feature type="domain" description="Rieske" evidence="10">
    <location>
        <begin position="35"/>
        <end position="131"/>
    </location>
</feature>
<keyword evidence="4" id="KW-0001">2Fe-2S</keyword>
<evidence type="ECO:0000256" key="6">
    <source>
        <dbReference type="ARBA" id="ARBA00022827"/>
    </source>
</evidence>
<dbReference type="Gene3D" id="3.30.390.30">
    <property type="match status" value="1"/>
</dbReference>
<evidence type="ECO:0000256" key="9">
    <source>
        <dbReference type="ARBA" id="ARBA00023014"/>
    </source>
</evidence>
<dbReference type="PANTHER" id="PTHR43557">
    <property type="entry name" value="APOPTOSIS-INDUCING FACTOR 1"/>
    <property type="match status" value="1"/>
</dbReference>
<evidence type="ECO:0000313" key="11">
    <source>
        <dbReference type="EMBL" id="CAG9854595.1"/>
    </source>
</evidence>
<dbReference type="Pfam" id="PF00355">
    <property type="entry name" value="Rieske"/>
    <property type="match status" value="1"/>
</dbReference>
<keyword evidence="5" id="KW-0479">Metal-binding</keyword>
<dbReference type="SUPFAM" id="SSF51905">
    <property type="entry name" value="FAD/NAD(P)-binding domain"/>
    <property type="match status" value="1"/>
</dbReference>
<dbReference type="GO" id="GO:0016651">
    <property type="term" value="F:oxidoreductase activity, acting on NAD(P)H"/>
    <property type="evidence" value="ECO:0007669"/>
    <property type="project" value="TreeGrafter"/>
</dbReference>
<dbReference type="InterPro" id="IPR023753">
    <property type="entry name" value="FAD/NAD-binding_dom"/>
</dbReference>
<dbReference type="InterPro" id="IPR036922">
    <property type="entry name" value="Rieske_2Fe-2S_sf"/>
</dbReference>
<organism evidence="11 12">
    <name type="scientific">Phyllotreta striolata</name>
    <name type="common">Striped flea beetle</name>
    <name type="synonym">Crioceris striolata</name>
    <dbReference type="NCBI Taxonomy" id="444603"/>
    <lineage>
        <taxon>Eukaryota</taxon>
        <taxon>Metazoa</taxon>
        <taxon>Ecdysozoa</taxon>
        <taxon>Arthropoda</taxon>
        <taxon>Hexapoda</taxon>
        <taxon>Insecta</taxon>
        <taxon>Pterygota</taxon>
        <taxon>Neoptera</taxon>
        <taxon>Endopterygota</taxon>
        <taxon>Coleoptera</taxon>
        <taxon>Polyphaga</taxon>
        <taxon>Cucujiformia</taxon>
        <taxon>Chrysomeloidea</taxon>
        <taxon>Chrysomelidae</taxon>
        <taxon>Galerucinae</taxon>
        <taxon>Alticini</taxon>
        <taxon>Phyllotreta</taxon>
    </lineage>
</organism>
<evidence type="ECO:0000259" key="10">
    <source>
        <dbReference type="PROSITE" id="PS51296"/>
    </source>
</evidence>
<dbReference type="SUPFAM" id="SSF50022">
    <property type="entry name" value="ISP domain"/>
    <property type="match status" value="1"/>
</dbReference>
<protein>
    <recommendedName>
        <fullName evidence="10">Rieske domain-containing protein</fullName>
    </recommendedName>
</protein>
<dbReference type="PANTHER" id="PTHR43557:SF2">
    <property type="entry name" value="RIESKE DOMAIN-CONTAINING PROTEIN-RELATED"/>
    <property type="match status" value="1"/>
</dbReference>
<evidence type="ECO:0000256" key="5">
    <source>
        <dbReference type="ARBA" id="ARBA00022723"/>
    </source>
</evidence>
<keyword evidence="7" id="KW-0560">Oxidoreductase</keyword>
<dbReference type="PRINTS" id="PR00368">
    <property type="entry name" value="FADPNR"/>
</dbReference>
<evidence type="ECO:0000256" key="2">
    <source>
        <dbReference type="ARBA" id="ARBA00006442"/>
    </source>
</evidence>
<dbReference type="InterPro" id="IPR017941">
    <property type="entry name" value="Rieske_2Fe-2S"/>
</dbReference>
<evidence type="ECO:0000313" key="12">
    <source>
        <dbReference type="Proteomes" id="UP001153712"/>
    </source>
</evidence>
<comment type="similarity">
    <text evidence="2">Belongs to the FAD-dependent oxidoreductase family.</text>
</comment>
<reference evidence="11" key="1">
    <citation type="submission" date="2022-01" db="EMBL/GenBank/DDBJ databases">
        <authorList>
            <person name="King R."/>
        </authorList>
    </citation>
    <scope>NUCLEOTIDE SEQUENCE</scope>
</reference>
<evidence type="ECO:0000256" key="3">
    <source>
        <dbReference type="ARBA" id="ARBA00022630"/>
    </source>
</evidence>